<dbReference type="InterPro" id="IPR036388">
    <property type="entry name" value="WH-like_DNA-bd_sf"/>
</dbReference>
<dbReference type="Gene3D" id="3.90.79.10">
    <property type="entry name" value="Nucleoside Triphosphate Pyrophosphohydrolase"/>
    <property type="match status" value="1"/>
</dbReference>
<evidence type="ECO:0000313" key="3">
    <source>
        <dbReference type="Proteomes" id="UP000199663"/>
    </source>
</evidence>
<dbReference type="SUPFAM" id="SSF46785">
    <property type="entry name" value="Winged helix' DNA-binding domain"/>
    <property type="match status" value="1"/>
</dbReference>
<comment type="caution">
    <text evidence="2">The sequence shown here is derived from an EMBL/GenBank/DDBJ whole genome shotgun (WGS) entry which is preliminary data.</text>
</comment>
<dbReference type="InterPro" id="IPR015797">
    <property type="entry name" value="NUDIX_hydrolase-like_dom_sf"/>
</dbReference>
<dbReference type="RefSeq" id="WP_019596268.1">
    <property type="nucleotide sequence ID" value="NZ_FNQC01000001.1"/>
</dbReference>
<keyword evidence="3" id="KW-1185">Reference proteome</keyword>
<name>A0A1H3KM39_9BACT</name>
<protein>
    <submittedName>
        <fullName evidence="2">ADP-ribose pyrophosphatase YjhB, NUDIX family</fullName>
    </submittedName>
</protein>
<evidence type="ECO:0000313" key="2">
    <source>
        <dbReference type="EMBL" id="SDY53217.1"/>
    </source>
</evidence>
<feature type="domain" description="Nudix hydrolase" evidence="1">
    <location>
        <begin position="8"/>
        <end position="140"/>
    </location>
</feature>
<dbReference type="PANTHER" id="PTHR43736">
    <property type="entry name" value="ADP-RIBOSE PYROPHOSPHATASE"/>
    <property type="match status" value="1"/>
</dbReference>
<accession>A0A1H3KM39</accession>
<dbReference type="InterPro" id="IPR000086">
    <property type="entry name" value="NUDIX_hydrolase_dom"/>
</dbReference>
<reference evidence="2 3" key="1">
    <citation type="submission" date="2016-10" db="EMBL/GenBank/DDBJ databases">
        <authorList>
            <person name="Varghese N."/>
            <person name="Submissions S."/>
        </authorList>
    </citation>
    <scope>NUCLEOTIDE SEQUENCE [LARGE SCALE GENOMIC DNA]</scope>
    <source>
        <strain evidence="2 3">DSM 17997</strain>
    </source>
</reference>
<dbReference type="Proteomes" id="UP000199663">
    <property type="component" value="Unassembled WGS sequence"/>
</dbReference>
<dbReference type="Gene3D" id="1.10.10.10">
    <property type="entry name" value="Winged helix-like DNA-binding domain superfamily/Winged helix DNA-binding domain"/>
    <property type="match status" value="1"/>
</dbReference>
<gene>
    <name evidence="2" type="ORF">SAMN05444412_101444</name>
</gene>
<dbReference type="PROSITE" id="PS51462">
    <property type="entry name" value="NUDIX"/>
    <property type="match status" value="1"/>
</dbReference>
<dbReference type="PANTHER" id="PTHR43736:SF4">
    <property type="entry name" value="SLR1690 PROTEIN"/>
    <property type="match status" value="1"/>
</dbReference>
<organism evidence="2 3">
    <name type="scientific">Rhodonellum ikkaensis</name>
    <dbReference type="NCBI Taxonomy" id="336829"/>
    <lineage>
        <taxon>Bacteria</taxon>
        <taxon>Pseudomonadati</taxon>
        <taxon>Bacteroidota</taxon>
        <taxon>Cytophagia</taxon>
        <taxon>Cytophagales</taxon>
        <taxon>Cytophagaceae</taxon>
        <taxon>Rhodonellum</taxon>
    </lineage>
</organism>
<dbReference type="InterPro" id="IPR036390">
    <property type="entry name" value="WH_DNA-bd_sf"/>
</dbReference>
<sequence length="236" mass="27767">MKYSNQTRILVAVDCIIFGFDGTDYKLLLIQRGFAPEKEKWSLMGGFLAPDESLDEAAIRILNQLTGLHDVYMEQMQVFSKPDRDPVERTIAVAYVALIDIQKYMQQLNDSFHAKWFTIQNLPKMIFDHEEMVEMAKTRLRYKAAMHPILFELLPDKFTLPHLQAMYESLYDTKIDKRNFTRKVLSTNLLIKEDEKDKTNSKKGAFFYRLDKDKYEEEFQNVQNFIPRIEIPSSSE</sequence>
<dbReference type="CDD" id="cd18873">
    <property type="entry name" value="NUDIX_NadM_like"/>
    <property type="match status" value="1"/>
</dbReference>
<dbReference type="InterPro" id="IPR054105">
    <property type="entry name" value="WHD_NrtR"/>
</dbReference>
<dbReference type="SUPFAM" id="SSF55811">
    <property type="entry name" value="Nudix"/>
    <property type="match status" value="1"/>
</dbReference>
<proteinExistence type="predicted"/>
<dbReference type="EMBL" id="FNQC01000001">
    <property type="protein sequence ID" value="SDY53217.1"/>
    <property type="molecule type" value="Genomic_DNA"/>
</dbReference>
<dbReference type="Pfam" id="PF00293">
    <property type="entry name" value="NUDIX"/>
    <property type="match status" value="1"/>
</dbReference>
<dbReference type="Pfam" id="PF21906">
    <property type="entry name" value="WHD_NrtR"/>
    <property type="match status" value="1"/>
</dbReference>
<evidence type="ECO:0000259" key="1">
    <source>
        <dbReference type="PROSITE" id="PS51462"/>
    </source>
</evidence>